<dbReference type="Proteomes" id="UP000295530">
    <property type="component" value="Unassembled WGS sequence"/>
</dbReference>
<dbReference type="Gene3D" id="1.10.530.10">
    <property type="match status" value="1"/>
</dbReference>
<comment type="caution">
    <text evidence="2">The sequence shown here is derived from an EMBL/GenBank/DDBJ whole genome shotgun (WGS) entry which is preliminary data.</text>
</comment>
<dbReference type="PANTHER" id="PTHR34408">
    <property type="entry name" value="FAMILY PROTEIN, PUTATIVE-RELATED"/>
    <property type="match status" value="1"/>
</dbReference>
<accession>A0A4V6PQS8</accession>
<dbReference type="GO" id="GO:0006032">
    <property type="term" value="P:chitin catabolic process"/>
    <property type="evidence" value="ECO:0007669"/>
    <property type="project" value="InterPro"/>
</dbReference>
<proteinExistence type="predicted"/>
<dbReference type="Pfam" id="PF00182">
    <property type="entry name" value="Glyco_hydro_19"/>
    <property type="match status" value="1"/>
</dbReference>
<name>A0A4V6PQS8_SCAGO</name>
<dbReference type="InterPro" id="IPR000726">
    <property type="entry name" value="Glyco_hydro_19_cat"/>
</dbReference>
<feature type="domain" description="Glycoside hydrolase family 19 catalytic" evidence="1">
    <location>
        <begin position="49"/>
        <end position="157"/>
    </location>
</feature>
<gene>
    <name evidence="2" type="ORF">EC847_11076</name>
</gene>
<reference evidence="2 3" key="1">
    <citation type="submission" date="2019-03" db="EMBL/GenBank/DDBJ databases">
        <title>Genomic analyses of the natural microbiome of Caenorhabditis elegans.</title>
        <authorList>
            <person name="Samuel B."/>
        </authorList>
    </citation>
    <scope>NUCLEOTIDE SEQUENCE [LARGE SCALE GENOMIC DNA]</scope>
    <source>
        <strain evidence="2 3">BIGb0156</strain>
    </source>
</reference>
<sequence>MIDVTADILWQVARHYFHKESLLNSQQRNMHAIAPHFNHWFSVYNIDTKLRIAHFLAQAFVETANFSAMTEIPRHGGLEYDAGTKVGRSLGNINVGDVPRYIGRGLLDLTGRDNYQSLSDEFNKTYVDTPEQVANNPYVAVKAACYYWDMRKVNKYADNDDIKNVTLKINGGYNGYSDRKSALRRAKQALGLV</sequence>
<dbReference type="GO" id="GO:0004568">
    <property type="term" value="F:chitinase activity"/>
    <property type="evidence" value="ECO:0007669"/>
    <property type="project" value="InterPro"/>
</dbReference>
<dbReference type="OrthoDB" id="9798982at2"/>
<dbReference type="GO" id="GO:0016998">
    <property type="term" value="P:cell wall macromolecule catabolic process"/>
    <property type="evidence" value="ECO:0007669"/>
    <property type="project" value="InterPro"/>
</dbReference>
<organism evidence="2 3">
    <name type="scientific">Scandinavium goeteborgense</name>
    <dbReference type="NCBI Taxonomy" id="1851514"/>
    <lineage>
        <taxon>Bacteria</taxon>
        <taxon>Pseudomonadati</taxon>
        <taxon>Pseudomonadota</taxon>
        <taxon>Gammaproteobacteria</taxon>
        <taxon>Enterobacterales</taxon>
        <taxon>Enterobacteriaceae</taxon>
        <taxon>Scandinavium</taxon>
    </lineage>
</organism>
<dbReference type="RefSeq" id="WP_133461662.1">
    <property type="nucleotide sequence ID" value="NZ_SNVX01000010.1"/>
</dbReference>
<dbReference type="AlphaFoldDB" id="A0A4V6PQS8"/>
<protein>
    <submittedName>
        <fullName evidence="2">Putative chitinase</fullName>
    </submittedName>
</protein>
<keyword evidence="3" id="KW-1185">Reference proteome</keyword>
<dbReference type="InterPro" id="IPR023346">
    <property type="entry name" value="Lysozyme-like_dom_sf"/>
</dbReference>
<dbReference type="EMBL" id="SNVX01000010">
    <property type="protein sequence ID" value="TDN56571.1"/>
    <property type="molecule type" value="Genomic_DNA"/>
</dbReference>
<dbReference type="InterPro" id="IPR052354">
    <property type="entry name" value="Cell_Wall_Dynamics_Protein"/>
</dbReference>
<evidence type="ECO:0000313" key="2">
    <source>
        <dbReference type="EMBL" id="TDN56571.1"/>
    </source>
</evidence>
<evidence type="ECO:0000259" key="1">
    <source>
        <dbReference type="Pfam" id="PF00182"/>
    </source>
</evidence>
<evidence type="ECO:0000313" key="3">
    <source>
        <dbReference type="Proteomes" id="UP000295530"/>
    </source>
</evidence>
<dbReference type="SUPFAM" id="SSF53955">
    <property type="entry name" value="Lysozyme-like"/>
    <property type="match status" value="1"/>
</dbReference>